<keyword evidence="11" id="KW-1185">Reference proteome</keyword>
<evidence type="ECO:0000256" key="6">
    <source>
        <dbReference type="ARBA" id="ARBA00023157"/>
    </source>
</evidence>
<dbReference type="OrthoDB" id="5987191at2759"/>
<keyword evidence="4" id="KW-0732">Signal</keyword>
<evidence type="ECO:0000256" key="4">
    <source>
        <dbReference type="ARBA" id="ARBA00022729"/>
    </source>
</evidence>
<dbReference type="GO" id="GO:0005125">
    <property type="term" value="F:cytokine activity"/>
    <property type="evidence" value="ECO:0007669"/>
    <property type="project" value="TreeGrafter"/>
</dbReference>
<dbReference type="InterPro" id="IPR001839">
    <property type="entry name" value="TGF-b_C"/>
</dbReference>
<keyword evidence="3" id="KW-0964">Secreted</keyword>
<evidence type="ECO:0000313" key="10">
    <source>
        <dbReference type="EMBL" id="KAF7990342.1"/>
    </source>
</evidence>
<dbReference type="PROSITE" id="PS51362">
    <property type="entry name" value="TGF_BETA_2"/>
    <property type="match status" value="1"/>
</dbReference>
<dbReference type="SUPFAM" id="SSF57501">
    <property type="entry name" value="Cystine-knot cytokines"/>
    <property type="match status" value="1"/>
</dbReference>
<dbReference type="InterPro" id="IPR001111">
    <property type="entry name" value="TGF-b_propeptide"/>
</dbReference>
<dbReference type="InterPro" id="IPR029034">
    <property type="entry name" value="Cystine-knot_cytokine"/>
</dbReference>
<dbReference type="CDD" id="cd13761">
    <property type="entry name" value="TGF_beta_BMP5_like"/>
    <property type="match status" value="1"/>
</dbReference>
<dbReference type="GO" id="GO:0008083">
    <property type="term" value="F:growth factor activity"/>
    <property type="evidence" value="ECO:0007669"/>
    <property type="project" value="UniProtKB-KW"/>
</dbReference>
<comment type="caution">
    <text evidence="10">The sequence shown here is derived from an EMBL/GenBank/DDBJ whole genome shotgun (WGS) entry which is preliminary data.</text>
</comment>
<dbReference type="PANTHER" id="PTHR11848:SF310">
    <property type="entry name" value="PROTEIN 60A-RELATED"/>
    <property type="match status" value="1"/>
</dbReference>
<reference evidence="10 11" key="1">
    <citation type="submission" date="2020-08" db="EMBL/GenBank/DDBJ databases">
        <title>Aphidius gifuensis genome sequencing and assembly.</title>
        <authorList>
            <person name="Du Z."/>
        </authorList>
    </citation>
    <scope>NUCLEOTIDE SEQUENCE [LARGE SCALE GENOMIC DNA]</scope>
    <source>
        <strain evidence="10">YNYX2018</strain>
        <tissue evidence="10">Adults</tissue>
    </source>
</reference>
<keyword evidence="6" id="KW-1015">Disulfide bond</keyword>
<dbReference type="Gene3D" id="2.10.90.10">
    <property type="entry name" value="Cystine-knot cytokines"/>
    <property type="match status" value="1"/>
</dbReference>
<dbReference type="PROSITE" id="PS00250">
    <property type="entry name" value="TGF_BETA_1"/>
    <property type="match status" value="1"/>
</dbReference>
<gene>
    <name evidence="10" type="ORF">HCN44_000147</name>
</gene>
<evidence type="ECO:0000256" key="1">
    <source>
        <dbReference type="ARBA" id="ARBA00004613"/>
    </source>
</evidence>
<dbReference type="InterPro" id="IPR015615">
    <property type="entry name" value="TGF-beta-rel"/>
</dbReference>
<organism evidence="10 11">
    <name type="scientific">Aphidius gifuensis</name>
    <name type="common">Parasitoid wasp</name>
    <dbReference type="NCBI Taxonomy" id="684658"/>
    <lineage>
        <taxon>Eukaryota</taxon>
        <taxon>Metazoa</taxon>
        <taxon>Ecdysozoa</taxon>
        <taxon>Arthropoda</taxon>
        <taxon>Hexapoda</taxon>
        <taxon>Insecta</taxon>
        <taxon>Pterygota</taxon>
        <taxon>Neoptera</taxon>
        <taxon>Endopterygota</taxon>
        <taxon>Hymenoptera</taxon>
        <taxon>Apocrita</taxon>
        <taxon>Ichneumonoidea</taxon>
        <taxon>Braconidae</taxon>
        <taxon>Aphidiinae</taxon>
        <taxon>Aphidius</taxon>
    </lineage>
</organism>
<evidence type="ECO:0000256" key="8">
    <source>
        <dbReference type="RuleBase" id="RU000354"/>
    </source>
</evidence>
<dbReference type="AlphaFoldDB" id="A0A834XPH6"/>
<evidence type="ECO:0000256" key="2">
    <source>
        <dbReference type="ARBA" id="ARBA00006656"/>
    </source>
</evidence>
<keyword evidence="7" id="KW-0325">Glycoprotein</keyword>
<evidence type="ECO:0000256" key="5">
    <source>
        <dbReference type="ARBA" id="ARBA00023030"/>
    </source>
</evidence>
<evidence type="ECO:0000256" key="7">
    <source>
        <dbReference type="ARBA" id="ARBA00023180"/>
    </source>
</evidence>
<dbReference type="Pfam" id="PF00019">
    <property type="entry name" value="TGF_beta"/>
    <property type="match status" value="1"/>
</dbReference>
<keyword evidence="5 8" id="KW-0339">Growth factor</keyword>
<name>A0A834XPH6_APHGI</name>
<sequence>MSGIRVSGFCNYFLIFIINYLLINDSIKQVFCEKSSGYYADNGYQTVVHTPTKREKLQLRDDLLEFFDLPERPLPRNDVPLLNNSASEFLIDVYKNALGKKNNSENNKVFDFNLSGRDLRAINDSDVIMSFASHYRNFFDANHKRGKTIWFDVTKVSSGEQLVNAELRIYRSLKIKQQKIPKTFVISVYRIFKTLYGKKELKFVSSVNKTIKDQGWMTLNVTEAVQHWVNNPEDNKGLYLSVHPIGRPEFEIVPKDVGIVGHFGSLKKQPFLVGFFKNSELINREKRQKRNIIKKIRKRKSESSLFDFANKQFGVQRGDPSEIYIPKTCRRMSFYVNFRDLGVHDVVIAPDGFEAYYCAGECNFPLSSHMNATNHAVVQTLVNLLQPNERHPTPKACCAPTELIATRVLISQGNRILYKKLKNMVATRCACQ</sequence>
<dbReference type="Gene3D" id="2.60.120.970">
    <property type="match status" value="1"/>
</dbReference>
<evidence type="ECO:0000313" key="11">
    <source>
        <dbReference type="Proteomes" id="UP000639338"/>
    </source>
</evidence>
<dbReference type="GO" id="GO:0005615">
    <property type="term" value="C:extracellular space"/>
    <property type="evidence" value="ECO:0007669"/>
    <property type="project" value="TreeGrafter"/>
</dbReference>
<dbReference type="FunFam" id="2.10.90.10:FF:000001">
    <property type="entry name" value="Bone morphogenetic protein 4"/>
    <property type="match status" value="1"/>
</dbReference>
<accession>A0A834XPH6</accession>
<comment type="similarity">
    <text evidence="2 8">Belongs to the TGF-beta family.</text>
</comment>
<feature type="domain" description="TGF-beta family profile" evidence="9">
    <location>
        <begin position="314"/>
        <end position="432"/>
    </location>
</feature>
<evidence type="ECO:0000259" key="9">
    <source>
        <dbReference type="PROSITE" id="PS51362"/>
    </source>
</evidence>
<evidence type="ECO:0000256" key="3">
    <source>
        <dbReference type="ARBA" id="ARBA00022525"/>
    </source>
</evidence>
<dbReference type="SMART" id="SM00204">
    <property type="entry name" value="TGFB"/>
    <property type="match status" value="1"/>
</dbReference>
<dbReference type="Proteomes" id="UP000639338">
    <property type="component" value="Unassembled WGS sequence"/>
</dbReference>
<comment type="subcellular location">
    <subcellularLocation>
        <location evidence="1">Secreted</location>
    </subcellularLocation>
</comment>
<proteinExistence type="inferred from homology"/>
<protein>
    <recommendedName>
        <fullName evidence="9">TGF-beta family profile domain-containing protein</fullName>
    </recommendedName>
</protein>
<dbReference type="InterPro" id="IPR017948">
    <property type="entry name" value="TGFb_CS"/>
</dbReference>
<dbReference type="EMBL" id="JACMRX010000004">
    <property type="protein sequence ID" value="KAF7990342.1"/>
    <property type="molecule type" value="Genomic_DNA"/>
</dbReference>
<dbReference type="PANTHER" id="PTHR11848">
    <property type="entry name" value="TGF-BETA FAMILY"/>
    <property type="match status" value="1"/>
</dbReference>
<dbReference type="Pfam" id="PF00688">
    <property type="entry name" value="TGFb_propeptide"/>
    <property type="match status" value="1"/>
</dbReference>
<dbReference type="NCBIfam" id="NF033679">
    <property type="entry name" value="DNRLRE_dom"/>
    <property type="match status" value="1"/>
</dbReference>